<feature type="compositionally biased region" description="Polar residues" evidence="1">
    <location>
        <begin position="570"/>
        <end position="591"/>
    </location>
</feature>
<reference evidence="3 4" key="1">
    <citation type="journal article" date="2016" name="Proc. Natl. Acad. Sci. U.S.A.">
        <title>Comparative genomics of biotechnologically important yeasts.</title>
        <authorList>
            <person name="Riley R."/>
            <person name="Haridas S."/>
            <person name="Wolfe K.H."/>
            <person name="Lopes M.R."/>
            <person name="Hittinger C.T."/>
            <person name="Goeker M."/>
            <person name="Salamov A.A."/>
            <person name="Wisecaver J.H."/>
            <person name="Long T.M."/>
            <person name="Calvey C.H."/>
            <person name="Aerts A.L."/>
            <person name="Barry K.W."/>
            <person name="Choi C."/>
            <person name="Clum A."/>
            <person name="Coughlan A.Y."/>
            <person name="Deshpande S."/>
            <person name="Douglass A.P."/>
            <person name="Hanson S.J."/>
            <person name="Klenk H.-P."/>
            <person name="LaButti K.M."/>
            <person name="Lapidus A."/>
            <person name="Lindquist E.A."/>
            <person name="Lipzen A.M."/>
            <person name="Meier-Kolthoff J.P."/>
            <person name="Ohm R.A."/>
            <person name="Otillar R.P."/>
            <person name="Pangilinan J.L."/>
            <person name="Peng Y."/>
            <person name="Rokas A."/>
            <person name="Rosa C.A."/>
            <person name="Scheuner C."/>
            <person name="Sibirny A.A."/>
            <person name="Slot J.C."/>
            <person name="Stielow J.B."/>
            <person name="Sun H."/>
            <person name="Kurtzman C.P."/>
            <person name="Blackwell M."/>
            <person name="Grigoriev I.V."/>
            <person name="Jeffries T.W."/>
        </authorList>
    </citation>
    <scope>NUCLEOTIDE SEQUENCE [LARGE SCALE GENOMIC DNA]</scope>
    <source>
        <strain evidence="3 4">DSM 6958</strain>
    </source>
</reference>
<feature type="region of interest" description="Disordered" evidence="1">
    <location>
        <begin position="555"/>
        <end position="605"/>
    </location>
</feature>
<dbReference type="OrthoDB" id="435460at2759"/>
<gene>
    <name evidence="3" type="ORF">NADFUDRAFT_52383</name>
</gene>
<evidence type="ECO:0000259" key="2">
    <source>
        <dbReference type="Pfam" id="PF08914"/>
    </source>
</evidence>
<dbReference type="CDD" id="cd11655">
    <property type="entry name" value="rap1_myb-like"/>
    <property type="match status" value="1"/>
</dbReference>
<evidence type="ECO:0000313" key="3">
    <source>
        <dbReference type="EMBL" id="ODQ64760.1"/>
    </source>
</evidence>
<dbReference type="Proteomes" id="UP000095009">
    <property type="component" value="Unassembled WGS sequence"/>
</dbReference>
<feature type="region of interest" description="Disordered" evidence="1">
    <location>
        <begin position="450"/>
        <end position="519"/>
    </location>
</feature>
<accession>A0A1E3PHI3</accession>
<feature type="compositionally biased region" description="Polar residues" evidence="1">
    <location>
        <begin position="450"/>
        <end position="465"/>
    </location>
</feature>
<dbReference type="Pfam" id="PF08914">
    <property type="entry name" value="Myb_Rap1"/>
    <property type="match status" value="1"/>
</dbReference>
<dbReference type="InterPro" id="IPR015010">
    <property type="entry name" value="TERF2IP_Myb"/>
</dbReference>
<feature type="region of interest" description="Disordered" evidence="1">
    <location>
        <begin position="417"/>
        <end position="438"/>
    </location>
</feature>
<feature type="domain" description="TERF2-interacting telomeric protein 1 Myb" evidence="2">
    <location>
        <begin position="756"/>
        <end position="809"/>
    </location>
</feature>
<organism evidence="3 4">
    <name type="scientific">Nadsonia fulvescens var. elongata DSM 6958</name>
    <dbReference type="NCBI Taxonomy" id="857566"/>
    <lineage>
        <taxon>Eukaryota</taxon>
        <taxon>Fungi</taxon>
        <taxon>Dikarya</taxon>
        <taxon>Ascomycota</taxon>
        <taxon>Saccharomycotina</taxon>
        <taxon>Dipodascomycetes</taxon>
        <taxon>Dipodascales</taxon>
        <taxon>Dipodascales incertae sedis</taxon>
        <taxon>Nadsonia</taxon>
    </lineage>
</organism>
<dbReference type="SUPFAM" id="SSF46689">
    <property type="entry name" value="Homeodomain-like"/>
    <property type="match status" value="1"/>
</dbReference>
<keyword evidence="4" id="KW-1185">Reference proteome</keyword>
<sequence>MSKLFRSKDGAQTEFFIPMKLSDRYEIMELIKEHGGKITVRRGEGIVHIGSPDQHIDIMGRKYTLYSSELIRDSVRTGTFNLESDDHVIEKPYHASFTLSPQKLNSGNQGKYTLISGSNLTSLKGSYNINETSSISETLSISDLKEQARQTNINDSQLEDSIIKIQNFAVKEYTAKKKRLSPLFRISTPSSGTSKPSLDIRPDGTLARAVSSVSNMNMHSDTIQLSDHVSVKQEYPELGYEVIDGERVKRKKIVHAGIVDLTDDNLNFTASINSSPIKGSTSPAFSIASSSMANISALFKTAASEPYSSAMPFEILSKGHKNAINSPLPAEITRSYSGSNSGAVLNPLMKHSSTIDPQNNQHISQTQEIPSSSEIQLGKNSSGIKNSNVFMIGDSKSQPEHPRTTMNNNMESYPSNDGFEVENINAIGPGNAKKNSIETSPATAPLELQNTGPELETQSSPAKLNNNDKDLTTKVHDNKELDVNLPTKTPNDAERNDEDGFDSAYLPSVPASPMQSSLLEKPFQPSKYLSRGKKFNRLDENFSVPFESTFENISEATGQNSKLSEKDSGTDTNKISSGSPKVLDNSYQNNGKMPKKTRNRASRTNTALKSGMKVLQKSPVNNKSDTSEVVRGSNGKSKSLIEDVEKKLKNPNENKARNSKARVWTIAEDDKLFQGLAHYNLDIEDSNTLKALKDMYKPPFTEDEIRNRWSVIKKDPNYMKNLFDRPFVRSITFFGGEKNIFKKGNLGRNRKRVLYNSFEDKILCHFVRLFKPSSSVDTPNSTFFELEKRFPQHTLHSWKERWLRTLRFQVSVEKPHAVTIGELIKYSNELNDLFPGKSFCLVNPHYTSLFYDSTAQILENESVLQSSITSKSLKKEASPLVDDDVYEKPNLTVTNESSGINPFAKRWPRDTFDNAEQDSRKFSLISNPDDHLGRKPYKKTGSLTLYGEATIVNNKLNESESVTPTANNYDASQDDLFSQFANNLDARDSQWEDSQNEDPKLSIKSIAAAEDDIHGNTQTRLSRELFKERQASIDSISNESIRNPFLNDTYSPKPQEIPSSVNMLTPENNIPKDRHASFFFNTKLLESPVTTPTHSQALRPDMVKLKGTARVLKRLFKRCDNTLDDIVEQMKVLYNTDEITVLGSIVSTSFSSERCHEYLKYFVDHDNWPPLSERKLGWWCPDHDKLILSSSMKKDSDEIEYLIELHGYNCTQFRLNFILIVFIKMEHNLPAKLNYILERYNVGCEFFCDLLEATFDLWVTIDYLEKSTYRSKVPTLPGFWSMEESRAIIHGTDKELLEELNLFHGPSEVAYRRQMLLVLEAFSRSMAASRT</sequence>
<name>A0A1E3PHI3_9ASCO</name>
<feature type="compositionally biased region" description="Basic and acidic residues" evidence="1">
    <location>
        <begin position="466"/>
        <end position="482"/>
    </location>
</feature>
<evidence type="ECO:0000256" key="1">
    <source>
        <dbReference type="SAM" id="MobiDB-lite"/>
    </source>
</evidence>
<proteinExistence type="predicted"/>
<evidence type="ECO:0000313" key="4">
    <source>
        <dbReference type="Proteomes" id="UP000095009"/>
    </source>
</evidence>
<dbReference type="Gene3D" id="1.10.10.60">
    <property type="entry name" value="Homeodomain-like"/>
    <property type="match status" value="1"/>
</dbReference>
<protein>
    <recommendedName>
        <fullName evidence="2">TERF2-interacting telomeric protein 1 Myb domain-containing protein</fullName>
    </recommendedName>
</protein>
<dbReference type="EMBL" id="KV454411">
    <property type="protein sequence ID" value="ODQ64760.1"/>
    <property type="molecule type" value="Genomic_DNA"/>
</dbReference>
<feature type="region of interest" description="Disordered" evidence="1">
    <location>
        <begin position="365"/>
        <end position="385"/>
    </location>
</feature>
<dbReference type="InterPro" id="IPR009057">
    <property type="entry name" value="Homeodomain-like_sf"/>
</dbReference>